<keyword evidence="2" id="KW-0808">Transferase</keyword>
<reference evidence="3" key="1">
    <citation type="submission" date="2022-11" db="EMBL/GenBank/DDBJ databases">
        <title>Genome Sequence of Cubamyces cubensis.</title>
        <authorList>
            <person name="Buettner E."/>
        </authorList>
    </citation>
    <scope>NUCLEOTIDE SEQUENCE</scope>
    <source>
        <strain evidence="3">MPL-01</strain>
    </source>
</reference>
<evidence type="ECO:0000313" key="4">
    <source>
        <dbReference type="Proteomes" id="UP001215151"/>
    </source>
</evidence>
<gene>
    <name evidence="3" type="ORF">ONZ51_g703</name>
</gene>
<dbReference type="Pfam" id="PF00201">
    <property type="entry name" value="UDPGT"/>
    <property type="match status" value="1"/>
</dbReference>
<dbReference type="EMBL" id="JAPEVG010000008">
    <property type="protein sequence ID" value="KAJ8497167.1"/>
    <property type="molecule type" value="Genomic_DNA"/>
</dbReference>
<dbReference type="AlphaFoldDB" id="A0AAD7U3K3"/>
<accession>A0AAD7U3K3</accession>
<evidence type="ECO:0000313" key="3">
    <source>
        <dbReference type="EMBL" id="KAJ8497167.1"/>
    </source>
</evidence>
<keyword evidence="4" id="KW-1185">Reference proteome</keyword>
<dbReference type="InterPro" id="IPR002213">
    <property type="entry name" value="UDP_glucos_trans"/>
</dbReference>
<organism evidence="3 4">
    <name type="scientific">Trametes cubensis</name>
    <dbReference type="NCBI Taxonomy" id="1111947"/>
    <lineage>
        <taxon>Eukaryota</taxon>
        <taxon>Fungi</taxon>
        <taxon>Dikarya</taxon>
        <taxon>Basidiomycota</taxon>
        <taxon>Agaricomycotina</taxon>
        <taxon>Agaricomycetes</taxon>
        <taxon>Polyporales</taxon>
        <taxon>Polyporaceae</taxon>
        <taxon>Trametes</taxon>
    </lineage>
</organism>
<proteinExistence type="inferred from homology"/>
<protein>
    <recommendedName>
        <fullName evidence="5">UDP-Glycosyltransferase/glycogen phosphorylase</fullName>
    </recommendedName>
</protein>
<sequence>MAMTTESHIVTFAIQAWGHCRPLITLAARFVKLRPVHVTFLTTNLFYDKVQAELARNFEPGEDALASRVRVISIGDWQPSLVLEGFKTVWAKLAAAEEIKCTKADITYQALPKPQAAIIDFFAVVPIAAVREISGNDVKLYGWHPGSTFAMFYLFGPEELGGKGDVFTKVQAIVKETGRSYEEVVKEMLFVPKGEVVQVPGLPPMYDHEYYPQDFPVPEEIGIHIFPRVYQSLGLCDGIFLFTAESYEPEAVDALKTWLAKTGRSTYTCGPLLPTGSQAVANEKKQSKEAVEIEAFLDNTLKESGEKSLLYISFGSVFWPAKSPEKLWAFLDVVMERNIPFILSHASLTAHIPDEIKEKVKEYGKGILSAWTPQQTILEHPVTGWFVAHGGHNGVNEAIHAGVPLILWPFVGDQPVNAVHLTDNLQVAYELIEVRTGFGLKQIYRTRRQPIGTLDAVKDEARDVLAKAFGEDGAQKREKLKALTRALDHEWEVGGSSLSDVKAFLEGL</sequence>
<name>A0AAD7U3K3_9APHY</name>
<dbReference type="Gene3D" id="3.40.50.2000">
    <property type="entry name" value="Glycogen Phosphorylase B"/>
    <property type="match status" value="2"/>
</dbReference>
<evidence type="ECO:0008006" key="5">
    <source>
        <dbReference type="Google" id="ProtNLM"/>
    </source>
</evidence>
<comment type="caution">
    <text evidence="3">The sequence shown here is derived from an EMBL/GenBank/DDBJ whole genome shotgun (WGS) entry which is preliminary data.</text>
</comment>
<evidence type="ECO:0000256" key="1">
    <source>
        <dbReference type="ARBA" id="ARBA00009995"/>
    </source>
</evidence>
<dbReference type="PANTHER" id="PTHR48047">
    <property type="entry name" value="GLYCOSYLTRANSFERASE"/>
    <property type="match status" value="1"/>
</dbReference>
<evidence type="ECO:0000256" key="2">
    <source>
        <dbReference type="ARBA" id="ARBA00022679"/>
    </source>
</evidence>
<comment type="similarity">
    <text evidence="1">Belongs to the UDP-glycosyltransferase family.</text>
</comment>
<dbReference type="GO" id="GO:0035251">
    <property type="term" value="F:UDP-glucosyltransferase activity"/>
    <property type="evidence" value="ECO:0007669"/>
    <property type="project" value="TreeGrafter"/>
</dbReference>
<dbReference type="SUPFAM" id="SSF53756">
    <property type="entry name" value="UDP-Glycosyltransferase/glycogen phosphorylase"/>
    <property type="match status" value="1"/>
</dbReference>
<dbReference type="Proteomes" id="UP001215151">
    <property type="component" value="Unassembled WGS sequence"/>
</dbReference>
<dbReference type="PANTHER" id="PTHR48047:SF215">
    <property type="entry name" value="GLYCOSYLTRANSFERASE"/>
    <property type="match status" value="1"/>
</dbReference>